<evidence type="ECO:0000313" key="4">
    <source>
        <dbReference type="Proteomes" id="UP000265520"/>
    </source>
</evidence>
<sequence>MWKKLGESLSGDNEEQEESWLDEDSGGLCSLSTTQRIYGFAACSIAGLALMLLISAYSNFKLCLNPI</sequence>
<feature type="region of interest" description="Disordered" evidence="1">
    <location>
        <begin position="1"/>
        <end position="27"/>
    </location>
</feature>
<comment type="caution">
    <text evidence="3">The sequence shown here is derived from an EMBL/GenBank/DDBJ whole genome shotgun (WGS) entry which is preliminary data.</text>
</comment>
<reference evidence="3 4" key="1">
    <citation type="journal article" date="2018" name="Front. Plant Sci.">
        <title>Red Clover (Trifolium pratense) and Zigzag Clover (T. medium) - A Picture of Genomic Similarities and Differences.</title>
        <authorList>
            <person name="Dluhosova J."/>
            <person name="Istvanek J."/>
            <person name="Nedelnik J."/>
            <person name="Repkova J."/>
        </authorList>
    </citation>
    <scope>NUCLEOTIDE SEQUENCE [LARGE SCALE GENOMIC DNA]</scope>
    <source>
        <strain evidence="4">cv. 10/8</strain>
        <tissue evidence="3">Leaf</tissue>
    </source>
</reference>
<feature type="transmembrane region" description="Helical" evidence="2">
    <location>
        <begin position="37"/>
        <end position="57"/>
    </location>
</feature>
<feature type="compositionally biased region" description="Acidic residues" evidence="1">
    <location>
        <begin position="12"/>
        <end position="25"/>
    </location>
</feature>
<keyword evidence="2" id="KW-0472">Membrane</keyword>
<organism evidence="3 4">
    <name type="scientific">Trifolium medium</name>
    <dbReference type="NCBI Taxonomy" id="97028"/>
    <lineage>
        <taxon>Eukaryota</taxon>
        <taxon>Viridiplantae</taxon>
        <taxon>Streptophyta</taxon>
        <taxon>Embryophyta</taxon>
        <taxon>Tracheophyta</taxon>
        <taxon>Spermatophyta</taxon>
        <taxon>Magnoliopsida</taxon>
        <taxon>eudicotyledons</taxon>
        <taxon>Gunneridae</taxon>
        <taxon>Pentapetalae</taxon>
        <taxon>rosids</taxon>
        <taxon>fabids</taxon>
        <taxon>Fabales</taxon>
        <taxon>Fabaceae</taxon>
        <taxon>Papilionoideae</taxon>
        <taxon>50 kb inversion clade</taxon>
        <taxon>NPAAA clade</taxon>
        <taxon>Hologalegina</taxon>
        <taxon>IRL clade</taxon>
        <taxon>Trifolieae</taxon>
        <taxon>Trifolium</taxon>
    </lineage>
</organism>
<evidence type="ECO:0000313" key="3">
    <source>
        <dbReference type="EMBL" id="MCI20300.1"/>
    </source>
</evidence>
<evidence type="ECO:0000256" key="1">
    <source>
        <dbReference type="SAM" id="MobiDB-lite"/>
    </source>
</evidence>
<protein>
    <submittedName>
        <fullName evidence="3">Vesicle transport protein SFT2B-like</fullName>
    </submittedName>
</protein>
<keyword evidence="2" id="KW-1133">Transmembrane helix</keyword>
<accession>A0A392Q998</accession>
<dbReference type="EMBL" id="LXQA010119193">
    <property type="protein sequence ID" value="MCI20300.1"/>
    <property type="molecule type" value="Genomic_DNA"/>
</dbReference>
<keyword evidence="4" id="KW-1185">Reference proteome</keyword>
<name>A0A392Q998_9FABA</name>
<keyword evidence="2" id="KW-0812">Transmembrane</keyword>
<proteinExistence type="predicted"/>
<dbReference type="AlphaFoldDB" id="A0A392Q998"/>
<dbReference type="Proteomes" id="UP000265520">
    <property type="component" value="Unassembled WGS sequence"/>
</dbReference>
<evidence type="ECO:0000256" key="2">
    <source>
        <dbReference type="SAM" id="Phobius"/>
    </source>
</evidence>